<gene>
    <name evidence="3" type="ORF">C9374_014379</name>
</gene>
<keyword evidence="2" id="KW-0472">Membrane</keyword>
<evidence type="ECO:0008006" key="5">
    <source>
        <dbReference type="Google" id="ProtNLM"/>
    </source>
</evidence>
<dbReference type="Proteomes" id="UP000816034">
    <property type="component" value="Unassembled WGS sequence"/>
</dbReference>
<keyword evidence="2" id="KW-0812">Transmembrane</keyword>
<feature type="region of interest" description="Disordered" evidence="1">
    <location>
        <begin position="1"/>
        <end position="26"/>
    </location>
</feature>
<evidence type="ECO:0000313" key="4">
    <source>
        <dbReference type="Proteomes" id="UP000816034"/>
    </source>
</evidence>
<dbReference type="GeneID" id="68106832"/>
<proteinExistence type="predicted"/>
<feature type="compositionally biased region" description="Polar residues" evidence="1">
    <location>
        <begin position="10"/>
        <end position="19"/>
    </location>
</feature>
<evidence type="ECO:0000256" key="1">
    <source>
        <dbReference type="SAM" id="MobiDB-lite"/>
    </source>
</evidence>
<dbReference type="AlphaFoldDB" id="A0AA88GZT9"/>
<dbReference type="EMBL" id="PYSW02000008">
    <property type="protein sequence ID" value="KAG2388979.1"/>
    <property type="molecule type" value="Genomic_DNA"/>
</dbReference>
<feature type="compositionally biased region" description="Polar residues" evidence="1">
    <location>
        <begin position="490"/>
        <end position="522"/>
    </location>
</feature>
<evidence type="ECO:0000313" key="3">
    <source>
        <dbReference type="EMBL" id="KAG2388979.1"/>
    </source>
</evidence>
<dbReference type="RefSeq" id="XP_044552971.1">
    <property type="nucleotide sequence ID" value="XM_044690360.1"/>
</dbReference>
<accession>A0AA88GZT9</accession>
<feature type="transmembrane region" description="Helical" evidence="2">
    <location>
        <begin position="59"/>
        <end position="85"/>
    </location>
</feature>
<keyword evidence="4" id="KW-1185">Reference proteome</keyword>
<protein>
    <recommendedName>
        <fullName evidence="5">Guanylate cyclase domain-containing protein</fullName>
    </recommendedName>
</protein>
<organism evidence="3 4">
    <name type="scientific">Naegleria lovaniensis</name>
    <name type="common">Amoeba</name>
    <dbReference type="NCBI Taxonomy" id="51637"/>
    <lineage>
        <taxon>Eukaryota</taxon>
        <taxon>Discoba</taxon>
        <taxon>Heterolobosea</taxon>
        <taxon>Tetramitia</taxon>
        <taxon>Eutetramitia</taxon>
        <taxon>Vahlkampfiidae</taxon>
        <taxon>Naegleria</taxon>
    </lineage>
</organism>
<dbReference type="InterPro" id="IPR029787">
    <property type="entry name" value="Nucleotide_cyclase"/>
</dbReference>
<name>A0AA88GZT9_NAELO</name>
<feature type="transmembrane region" description="Helical" evidence="2">
    <location>
        <begin position="390"/>
        <end position="415"/>
    </location>
</feature>
<sequence length="861" mass="97273">MSKVLPHNEPSLSDNNEPNTVLKDTGIFDSNNEENSHLLNDERSSKFSSKKGGLLSFKAFVVCSIILLVVLSSVATYLSVFIGLYTSIDTMTSMVVANVMDKIELHLNIVLGRMSTMSRIAAEHYSYGLVTLPYYREYFFTAYKLYGIFLGYGFPYPSERYNYIWIGKDFMYTAQAPGALTTRDLVNSTTGQVIKYNVSTETSPFSVLKKTDYFTYYVEETAKIPGNPEGVFGQLYYPVNGSLSFQYGSKLYDPVQFKLGKKVIKGACRCSIPLFLLTDFLEPLKVFERGYVLLTEEGSTMAVAGSINTTTADLKSTLSIFNITDRNAGQLMKDIQNVYGFDKMPPKLKITSLGVNYIVTSKLYTMENVKWRIFVVVYEDDVSLTTNISIGVSISAVVIIVALSILYSIGLSHIVTGPISHLKQQFQFIKVFDLDQVCFKNSLFKEMNEIYCSLFHTTQWLKEIKSFVPENVFLQLQSDQNENNSHKQETTVNEPKNKKGTTAQQHVTASSSHDDGMSNNELSSHQSSSRHHQSMGSRRSLETGSGLSDAMNLFKMGLTSKQCTVVYILLPEYFLMNSQSEITHSFPRILSYIGTISKLVKGDLQIIANDEFRIVIEHKNQGKSSATLAQECALKIKTALDTLENMIKKKTQLFSIGISSDSKAYIGNLGTKNQRYYSIVSNASFAAKNLALMAHKENIKILIDEETQSQTSQQFVTRPISRILNEQYVQSCSPKIFTAYYLIRDSVIENDEWLYELEKANENKSIQGMHEHFNALFQNNHGENLSQEQFVEHVSRGVGDLKKYVASHENDELSMNILELFEHLQKEIDYKKDITALINKVKEYHVKVQRSLIYSSSGLIQ</sequence>
<feature type="region of interest" description="Disordered" evidence="1">
    <location>
        <begin position="479"/>
        <end position="543"/>
    </location>
</feature>
<keyword evidence="2" id="KW-1133">Transmembrane helix</keyword>
<evidence type="ECO:0000256" key="2">
    <source>
        <dbReference type="SAM" id="Phobius"/>
    </source>
</evidence>
<dbReference type="Gene3D" id="3.30.70.1230">
    <property type="entry name" value="Nucleotide cyclase"/>
    <property type="match status" value="1"/>
</dbReference>
<reference evidence="3 4" key="1">
    <citation type="journal article" date="2018" name="BMC Genomics">
        <title>The genome of Naegleria lovaniensis, the basis for a comparative approach to unravel pathogenicity factors of the human pathogenic amoeba N. fowleri.</title>
        <authorList>
            <person name="Liechti N."/>
            <person name="Schurch N."/>
            <person name="Bruggmann R."/>
            <person name="Wittwer M."/>
        </authorList>
    </citation>
    <scope>NUCLEOTIDE SEQUENCE [LARGE SCALE GENOMIC DNA]</scope>
    <source>
        <strain evidence="3 4">ATCC 30569</strain>
    </source>
</reference>
<comment type="caution">
    <text evidence="3">The sequence shown here is derived from an EMBL/GenBank/DDBJ whole genome shotgun (WGS) entry which is preliminary data.</text>
</comment>